<dbReference type="Proteomes" id="UP000182771">
    <property type="component" value="Unassembled WGS sequence"/>
</dbReference>
<evidence type="ECO:0000313" key="3">
    <source>
        <dbReference type="Proteomes" id="UP000182771"/>
    </source>
</evidence>
<dbReference type="PANTHER" id="PTHR32182">
    <property type="entry name" value="DNA REPLICATION AND REPAIR PROTEIN RECF"/>
    <property type="match status" value="1"/>
</dbReference>
<dbReference type="InterPro" id="IPR027417">
    <property type="entry name" value="P-loop_NTPase"/>
</dbReference>
<accession>A0A1H2S176</accession>
<dbReference type="GO" id="GO:0000731">
    <property type="term" value="P:DNA synthesis involved in DNA repair"/>
    <property type="evidence" value="ECO:0007669"/>
    <property type="project" value="TreeGrafter"/>
</dbReference>
<keyword evidence="3" id="KW-1185">Reference proteome</keyword>
<gene>
    <name evidence="2" type="ORF">SAMN05444420_101631</name>
</gene>
<sequence length="641" mass="75841">MSKIKTIKINNFKFFTNDIPLELEGKHLLLFGENGSGKSSIYWALYTLFQAAIKDTITDFQKYFKHPDNSEESLINIYAEPNITNGIEDYKSFIEVETTDNKTYRVSQLDTAINGDTEAIEVTMASDFLNYKVLYKFQDFWNGEQIDLADIFVGYILPYIKFTSSEIRDRQLSNAYEMWQEITKGPGTTTNSKGKIIQVYKHSEEYRSFQRFSGHFENEMRSLIDFINVNAPEILKELGYNIDFHLEYESHTHHKKDVKYECALFKIVLKITSYLGKTISIHRPQSFLNEAKFTAIAIAIRLAVLKKRINTETSVLKFIVFDDIMISLDMNNRDKLIEYLLSAKSDFTKNYQLLFLTHDKNLYDFLYFKIKKLDSLDNWKRKEMFIGKDEEKEYPIIIDSEIEFIDKAKKHFQANDYVAASIYIRKELEKIVRERLPDEVKYKSDGNFLSLQNLWKKMKERYKDINKPIPEEINSLFEESKLFVLNPQAHYQNYSFPIYKIELEKAFKLIDKLNSVSIPERKILLAKGMELEFKHPTLNYTFKFKLLSDFYKDSLDTNSKSIYPKCKVMYWQFEGKDFSDIQTRQVLSQDEIDKIQHREDKLDKVIANIKKCFSLTDNKIIYENTKINDIWKLKDIIDWDI</sequence>
<name>A0A1H2S176_9FLAO</name>
<dbReference type="EMBL" id="FNND01000001">
    <property type="protein sequence ID" value="SDW25363.1"/>
    <property type="molecule type" value="Genomic_DNA"/>
</dbReference>
<dbReference type="AlphaFoldDB" id="A0A1H2S176"/>
<evidence type="ECO:0000259" key="1">
    <source>
        <dbReference type="Pfam" id="PF02463"/>
    </source>
</evidence>
<organism evidence="2 3">
    <name type="scientific">Capnocytophaga granulosa</name>
    <dbReference type="NCBI Taxonomy" id="45242"/>
    <lineage>
        <taxon>Bacteria</taxon>
        <taxon>Pseudomonadati</taxon>
        <taxon>Bacteroidota</taxon>
        <taxon>Flavobacteriia</taxon>
        <taxon>Flavobacteriales</taxon>
        <taxon>Flavobacteriaceae</taxon>
        <taxon>Capnocytophaga</taxon>
    </lineage>
</organism>
<proteinExistence type="predicted"/>
<dbReference type="GO" id="GO:0006302">
    <property type="term" value="P:double-strand break repair"/>
    <property type="evidence" value="ECO:0007669"/>
    <property type="project" value="TreeGrafter"/>
</dbReference>
<dbReference type="PANTHER" id="PTHR32182:SF25">
    <property type="entry name" value="SLR1056 PROTEIN"/>
    <property type="match status" value="1"/>
</dbReference>
<dbReference type="OrthoDB" id="1023918at2"/>
<dbReference type="Gene3D" id="3.40.50.300">
    <property type="entry name" value="P-loop containing nucleotide triphosphate hydrolases"/>
    <property type="match status" value="1"/>
</dbReference>
<dbReference type="GeneID" id="85017515"/>
<comment type="caution">
    <text evidence="2">The sequence shown here is derived from an EMBL/GenBank/DDBJ whole genome shotgun (WGS) entry which is preliminary data.</text>
</comment>
<feature type="domain" description="RecF/RecN/SMC N-terminal" evidence="1">
    <location>
        <begin position="4"/>
        <end position="363"/>
    </location>
</feature>
<reference evidence="2 3" key="1">
    <citation type="submission" date="2016-10" db="EMBL/GenBank/DDBJ databases">
        <authorList>
            <person name="Varghese N."/>
            <person name="Submissions S."/>
        </authorList>
    </citation>
    <scope>NUCLEOTIDE SEQUENCE [LARGE SCALE GENOMIC DNA]</scope>
    <source>
        <strain evidence="2 3">DSM 11449</strain>
    </source>
</reference>
<protein>
    <submittedName>
        <fullName evidence="2">RecF/RecN/SMC N terminal domain-containing protein</fullName>
    </submittedName>
</protein>
<evidence type="ECO:0000313" key="2">
    <source>
        <dbReference type="EMBL" id="SDW25363.1"/>
    </source>
</evidence>
<dbReference type="RefSeq" id="WP_016419871.1">
    <property type="nucleotide sequence ID" value="NZ_FNND01000001.1"/>
</dbReference>
<dbReference type="Pfam" id="PF02463">
    <property type="entry name" value="SMC_N"/>
    <property type="match status" value="1"/>
</dbReference>
<dbReference type="InterPro" id="IPR003395">
    <property type="entry name" value="RecF/RecN/SMC_N"/>
</dbReference>
<dbReference type="SUPFAM" id="SSF52540">
    <property type="entry name" value="P-loop containing nucleoside triphosphate hydrolases"/>
    <property type="match status" value="1"/>
</dbReference>